<keyword evidence="2" id="KW-1185">Reference proteome</keyword>
<evidence type="ECO:0000313" key="2">
    <source>
        <dbReference type="Proteomes" id="UP001234202"/>
    </source>
</evidence>
<dbReference type="Proteomes" id="UP001234202">
    <property type="component" value="Unassembled WGS sequence"/>
</dbReference>
<name>A0ACC2XDD3_9TREE</name>
<proteinExistence type="predicted"/>
<evidence type="ECO:0000313" key="1">
    <source>
        <dbReference type="EMBL" id="KAJ9121380.1"/>
    </source>
</evidence>
<sequence length="634" mass="70401">MFRSTLGSPTIPSLQQPVKGRHRLLKVAYSTAPSDKLTPAVTQLSRLRDLIQEAGSTNRPTEKQQILAEYPDLKELLEHIYDPHIKHHITSAKLNKALSQNSEGSESDSTINPEKASLQALLEVLSSRQVTGNAAVETIRSFLHVSKIFAADDKPLNGKELSIKEVFMRVLDKNLKAGIAHKTLEAVQWNWSSGQVGEGEETGQTFPKERSGLSHAKPSVEDDLPSLATETKKSSDGAEDGLPVLQAPTRLGRFSCALGKTVLRKGLEKALQVPQATSPASSVVPSTPRWLASRKLDGVRLLVVMDVFTPTEGQSAKVLDTWTLSRSGKEYHTLDILKSELAQALSGSNYVKTLLAHEPRYAPPPNLGQGYTQRLVLDGELCHLIYDSDVPANQDDAVKEDFAEVVSMVRRKDYTIQRPAMFLLDVLPWSVFLAGMNKDTRGAATTYKVFAERVKDCQALVEQVTIAVREIGTQPVLRHLHQTEVTSIEQVEKMIEEAAEKGWEGLILRRGDQPYEGRRSSHILKYKEWQDAEYIAEGIDVNTMRLPVNGVFAEREAMANVWITHKGTRVSVGSGFTAEQRLRYAQNPEAIIGKELTVEYFAESTNANKRGVEGGLSLRFPRVKQVWEDGRREV</sequence>
<dbReference type="EMBL" id="JASBWV010000017">
    <property type="protein sequence ID" value="KAJ9121380.1"/>
    <property type="molecule type" value="Genomic_DNA"/>
</dbReference>
<reference evidence="1" key="1">
    <citation type="submission" date="2023-04" db="EMBL/GenBank/DDBJ databases">
        <title>Draft Genome sequencing of Naganishia species isolated from polar environments using Oxford Nanopore Technology.</title>
        <authorList>
            <person name="Leo P."/>
            <person name="Venkateswaran K."/>
        </authorList>
    </citation>
    <scope>NUCLEOTIDE SEQUENCE</scope>
    <source>
        <strain evidence="1">DBVPG 5303</strain>
    </source>
</reference>
<gene>
    <name evidence="1" type="ORF">QFC24_004718</name>
</gene>
<accession>A0ACC2XDD3</accession>
<protein>
    <submittedName>
        <fullName evidence="1">Uncharacterized protein</fullName>
    </submittedName>
</protein>
<comment type="caution">
    <text evidence="1">The sequence shown here is derived from an EMBL/GenBank/DDBJ whole genome shotgun (WGS) entry which is preliminary data.</text>
</comment>
<organism evidence="1 2">
    <name type="scientific">Naganishia onofrii</name>
    <dbReference type="NCBI Taxonomy" id="1851511"/>
    <lineage>
        <taxon>Eukaryota</taxon>
        <taxon>Fungi</taxon>
        <taxon>Dikarya</taxon>
        <taxon>Basidiomycota</taxon>
        <taxon>Agaricomycotina</taxon>
        <taxon>Tremellomycetes</taxon>
        <taxon>Filobasidiales</taxon>
        <taxon>Filobasidiaceae</taxon>
        <taxon>Naganishia</taxon>
    </lineage>
</organism>